<evidence type="ECO:0000256" key="2">
    <source>
        <dbReference type="ARBA" id="ARBA00012438"/>
    </source>
</evidence>
<dbReference type="InterPro" id="IPR005467">
    <property type="entry name" value="His_kinase_dom"/>
</dbReference>
<keyword evidence="3" id="KW-0808">Transferase</keyword>
<protein>
    <recommendedName>
        <fullName evidence="2">histidine kinase</fullName>
        <ecNumber evidence="2">2.7.13.3</ecNumber>
    </recommendedName>
</protein>
<organism evidence="9">
    <name type="scientific">Roseihalotalea indica</name>
    <dbReference type="NCBI Taxonomy" id="2867963"/>
    <lineage>
        <taxon>Bacteria</taxon>
        <taxon>Pseudomonadati</taxon>
        <taxon>Bacteroidota</taxon>
        <taxon>Cytophagia</taxon>
        <taxon>Cytophagales</taxon>
        <taxon>Catalimonadaceae</taxon>
        <taxon>Roseihalotalea</taxon>
    </lineage>
</organism>
<dbReference type="Gene3D" id="3.30.565.10">
    <property type="entry name" value="Histidine kinase-like ATPase, C-terminal domain"/>
    <property type="match status" value="1"/>
</dbReference>
<dbReference type="SMART" id="SM00387">
    <property type="entry name" value="HATPase_c"/>
    <property type="match status" value="1"/>
</dbReference>
<dbReference type="Pfam" id="PF02518">
    <property type="entry name" value="HATPase_c"/>
    <property type="match status" value="1"/>
</dbReference>
<feature type="domain" description="Histidine kinase" evidence="8">
    <location>
        <begin position="229"/>
        <end position="453"/>
    </location>
</feature>
<accession>A0AA49GGE5</accession>
<dbReference type="PANTHER" id="PTHR43065">
    <property type="entry name" value="SENSOR HISTIDINE KINASE"/>
    <property type="match status" value="1"/>
</dbReference>
<dbReference type="GO" id="GO:0000160">
    <property type="term" value="P:phosphorelay signal transduction system"/>
    <property type="evidence" value="ECO:0007669"/>
    <property type="project" value="UniProtKB-KW"/>
</dbReference>
<dbReference type="EMBL" id="CP120682">
    <property type="protein sequence ID" value="WKN34175.1"/>
    <property type="molecule type" value="Genomic_DNA"/>
</dbReference>
<reference evidence="9" key="2">
    <citation type="journal article" date="2024" name="Antonie Van Leeuwenhoek">
        <title>Roseihalotalea indica gen. nov., sp. nov., a halophilic Bacteroidetes from mesopelagic Southwest Indian Ocean with higher carbohydrate metabolic potential.</title>
        <authorList>
            <person name="Chen B."/>
            <person name="Zhang M."/>
            <person name="Lin D."/>
            <person name="Ye J."/>
            <person name="Tang K."/>
        </authorList>
    </citation>
    <scope>NUCLEOTIDE SEQUENCE</scope>
    <source>
        <strain evidence="9">TK19036</strain>
    </source>
</reference>
<dbReference type="SUPFAM" id="SSF55874">
    <property type="entry name" value="ATPase domain of HSP90 chaperone/DNA topoisomerase II/histidine kinase"/>
    <property type="match status" value="1"/>
</dbReference>
<keyword evidence="5" id="KW-0418">Kinase</keyword>
<evidence type="ECO:0000256" key="6">
    <source>
        <dbReference type="ARBA" id="ARBA00022840"/>
    </source>
</evidence>
<evidence type="ECO:0000256" key="5">
    <source>
        <dbReference type="ARBA" id="ARBA00022777"/>
    </source>
</evidence>
<keyword evidence="4" id="KW-0547">Nucleotide-binding</keyword>
<evidence type="ECO:0000256" key="3">
    <source>
        <dbReference type="ARBA" id="ARBA00022679"/>
    </source>
</evidence>
<dbReference type="InterPro" id="IPR004358">
    <property type="entry name" value="Sig_transdc_His_kin-like_C"/>
</dbReference>
<keyword evidence="7" id="KW-0902">Two-component regulatory system</keyword>
<keyword evidence="6 9" id="KW-0067">ATP-binding</keyword>
<evidence type="ECO:0000256" key="1">
    <source>
        <dbReference type="ARBA" id="ARBA00000085"/>
    </source>
</evidence>
<dbReference type="GO" id="GO:0004673">
    <property type="term" value="F:protein histidine kinase activity"/>
    <property type="evidence" value="ECO:0007669"/>
    <property type="project" value="UniProtKB-EC"/>
</dbReference>
<reference evidence="9" key="1">
    <citation type="journal article" date="2023" name="Comput. Struct. Biotechnol. J.">
        <title>Discovery of a novel marine Bacteroidetes with a rich repertoire of carbohydrate-active enzymes.</title>
        <authorList>
            <person name="Chen B."/>
            <person name="Liu G."/>
            <person name="Chen Q."/>
            <person name="Wang H."/>
            <person name="Liu L."/>
            <person name="Tang K."/>
        </authorList>
    </citation>
    <scope>NUCLEOTIDE SEQUENCE</scope>
    <source>
        <strain evidence="9">TK19036</strain>
    </source>
</reference>
<dbReference type="PANTHER" id="PTHR43065:SF46">
    <property type="entry name" value="C4-DICARBOXYLATE TRANSPORT SENSOR PROTEIN DCTB"/>
    <property type="match status" value="1"/>
</dbReference>
<dbReference type="GO" id="GO:0005524">
    <property type="term" value="F:ATP binding"/>
    <property type="evidence" value="ECO:0007669"/>
    <property type="project" value="UniProtKB-KW"/>
</dbReference>
<evidence type="ECO:0000256" key="4">
    <source>
        <dbReference type="ARBA" id="ARBA00022741"/>
    </source>
</evidence>
<gene>
    <name evidence="9" type="ORF">K4G66_17495</name>
</gene>
<dbReference type="PRINTS" id="PR00344">
    <property type="entry name" value="BCTRLSENSOR"/>
</dbReference>
<evidence type="ECO:0000259" key="8">
    <source>
        <dbReference type="PROSITE" id="PS50109"/>
    </source>
</evidence>
<dbReference type="AlphaFoldDB" id="A0AA49GGE5"/>
<name>A0AA49GGE5_9BACT</name>
<comment type="catalytic activity">
    <reaction evidence="1">
        <text>ATP + protein L-histidine = ADP + protein N-phospho-L-histidine.</text>
        <dbReference type="EC" id="2.7.13.3"/>
    </reaction>
</comment>
<dbReference type="InterPro" id="IPR003594">
    <property type="entry name" value="HATPase_dom"/>
</dbReference>
<evidence type="ECO:0000256" key="7">
    <source>
        <dbReference type="ARBA" id="ARBA00023012"/>
    </source>
</evidence>
<evidence type="ECO:0000313" key="9">
    <source>
        <dbReference type="EMBL" id="WKN34175.1"/>
    </source>
</evidence>
<dbReference type="InterPro" id="IPR036890">
    <property type="entry name" value="HATPase_C_sf"/>
</dbReference>
<proteinExistence type="predicted"/>
<dbReference type="EC" id="2.7.13.3" evidence="2"/>
<sequence>MVLKRFSLLVVIRVLLLLATLTGFTLIFGRADLFFNQIILGGIILIQVYDLIRFVHRTNDELAKLFLAIKHSDFTVNFSHNSHSGMRSLHSAMKEIMESYKQVKIEKEAQFQYLRLLVQHLKVGIISIKGEDDIALINPPALDFLQMGMYHHWKNIQRKRPQFVEAVEAMQDGESHLLELTIEGQTRRLSVQLNQVQLLQESYKIITLHDIEQEINRSEMEAYHKLIRILTHEIMNSVTPISSLTETLLMMLENEAGEVKSLQEVEPDYLEDLAYSLRTIQKRTDGLLTFVEDYRRLTKVPKPQQQEARVQELVDDVSRLMRGECQKRGITFQVQVQPPELMLFIDYQQIEQVLINLLTNSIYAVAHQAEPHISLKAYTLADKTIVEVADNGEGIPPDKVDEIFVPFFSTKEKGSGIGLSLSRNIMTLHGGNIRVASQPGLQTVFSLHFQSIAQPLPEQVSL</sequence>
<dbReference type="PROSITE" id="PS50109">
    <property type="entry name" value="HIS_KIN"/>
    <property type="match status" value="1"/>
</dbReference>